<evidence type="ECO:0000313" key="1">
    <source>
        <dbReference type="EMBL" id="AVR96918.1"/>
    </source>
</evidence>
<reference evidence="1 2" key="1">
    <citation type="submission" date="2018-03" db="EMBL/GenBank/DDBJ databases">
        <title>Massilia armeniaca sp. nov., isolated from desert soil.</title>
        <authorList>
            <person name="Huang H."/>
            <person name="Ren M."/>
        </authorList>
    </citation>
    <scope>NUCLEOTIDE SEQUENCE [LARGE SCALE GENOMIC DNA]</scope>
    <source>
        <strain evidence="1 2">ZMN-3</strain>
    </source>
</reference>
<proteinExistence type="predicted"/>
<sequence>MTLPAAIALASENHPVLRAAAHDVAASVAAVDQARQLPNPELSYLREGMTPAAVPPPSN</sequence>
<gene>
    <name evidence="1" type="ORF">C9I28_15525</name>
</gene>
<dbReference type="Proteomes" id="UP000240505">
    <property type="component" value="Chromosome"/>
</dbReference>
<dbReference type="Gene3D" id="1.20.1600.10">
    <property type="entry name" value="Outer membrane efflux proteins (OEP)"/>
    <property type="match status" value="1"/>
</dbReference>
<dbReference type="EMBL" id="CP028324">
    <property type="protein sequence ID" value="AVR96918.1"/>
    <property type="molecule type" value="Genomic_DNA"/>
</dbReference>
<accession>A0A2R4CBP1</accession>
<name>A0A2R4CBP1_9BURK</name>
<dbReference type="SUPFAM" id="SSF56954">
    <property type="entry name" value="Outer membrane efflux proteins (OEP)"/>
    <property type="match status" value="1"/>
</dbReference>
<evidence type="ECO:0000313" key="2">
    <source>
        <dbReference type="Proteomes" id="UP000240505"/>
    </source>
</evidence>
<dbReference type="KEGG" id="masz:C9I28_15525"/>
<dbReference type="AlphaFoldDB" id="A0A2R4CBP1"/>
<organism evidence="1 2">
    <name type="scientific">Pseudoduganella armeniaca</name>
    <dbReference type="NCBI Taxonomy" id="2072590"/>
    <lineage>
        <taxon>Bacteria</taxon>
        <taxon>Pseudomonadati</taxon>
        <taxon>Pseudomonadota</taxon>
        <taxon>Betaproteobacteria</taxon>
        <taxon>Burkholderiales</taxon>
        <taxon>Oxalobacteraceae</taxon>
        <taxon>Telluria group</taxon>
        <taxon>Pseudoduganella</taxon>
    </lineage>
</organism>
<protein>
    <submittedName>
        <fullName evidence="1">Uncharacterized protein</fullName>
    </submittedName>
</protein>
<keyword evidence="2" id="KW-1185">Reference proteome</keyword>